<organism evidence="2 3">
    <name type="scientific">Diploscapter pachys</name>
    <dbReference type="NCBI Taxonomy" id="2018661"/>
    <lineage>
        <taxon>Eukaryota</taxon>
        <taxon>Metazoa</taxon>
        <taxon>Ecdysozoa</taxon>
        <taxon>Nematoda</taxon>
        <taxon>Chromadorea</taxon>
        <taxon>Rhabditida</taxon>
        <taxon>Rhabditina</taxon>
        <taxon>Rhabditomorpha</taxon>
        <taxon>Rhabditoidea</taxon>
        <taxon>Rhabditidae</taxon>
        <taxon>Diploscapter</taxon>
    </lineage>
</organism>
<dbReference type="Proteomes" id="UP000218231">
    <property type="component" value="Unassembled WGS sequence"/>
</dbReference>
<proteinExistence type="predicted"/>
<comment type="caution">
    <text evidence="2">The sequence shown here is derived from an EMBL/GenBank/DDBJ whole genome shotgun (WGS) entry which is preliminary data.</text>
</comment>
<evidence type="ECO:0000256" key="1">
    <source>
        <dbReference type="SAM" id="MobiDB-lite"/>
    </source>
</evidence>
<protein>
    <submittedName>
        <fullName evidence="2">Uncharacterized protein</fullName>
    </submittedName>
</protein>
<dbReference type="AlphaFoldDB" id="A0A2A2KBV6"/>
<keyword evidence="3" id="KW-1185">Reference proteome</keyword>
<accession>A0A2A2KBV6</accession>
<name>A0A2A2KBV6_9BILA</name>
<evidence type="ECO:0000313" key="2">
    <source>
        <dbReference type="EMBL" id="PAV71299.1"/>
    </source>
</evidence>
<reference evidence="2 3" key="1">
    <citation type="journal article" date="2017" name="Curr. Biol.">
        <title>Genome architecture and evolution of a unichromosomal asexual nematode.</title>
        <authorList>
            <person name="Fradin H."/>
            <person name="Zegar C."/>
            <person name="Gutwein M."/>
            <person name="Lucas J."/>
            <person name="Kovtun M."/>
            <person name="Corcoran D."/>
            <person name="Baugh L.R."/>
            <person name="Kiontke K."/>
            <person name="Gunsalus K."/>
            <person name="Fitch D.H."/>
            <person name="Piano F."/>
        </authorList>
    </citation>
    <scope>NUCLEOTIDE SEQUENCE [LARGE SCALE GENOMIC DNA]</scope>
    <source>
        <strain evidence="2">PF1309</strain>
    </source>
</reference>
<gene>
    <name evidence="2" type="ORF">WR25_09602</name>
</gene>
<evidence type="ECO:0000313" key="3">
    <source>
        <dbReference type="Proteomes" id="UP000218231"/>
    </source>
</evidence>
<feature type="region of interest" description="Disordered" evidence="1">
    <location>
        <begin position="1"/>
        <end position="37"/>
    </location>
</feature>
<sequence>MTDAPFLPRQGEGDRSPQPNGGGGGQQRVSSLASPFPPPPSPLVRCHLPLAGEECVMVPDCFGAAVFEAVEHNCHLFPDAIRR</sequence>
<dbReference type="EMBL" id="LIAE01009087">
    <property type="protein sequence ID" value="PAV71299.1"/>
    <property type="molecule type" value="Genomic_DNA"/>
</dbReference>